<feature type="transmembrane region" description="Helical" evidence="6">
    <location>
        <begin position="253"/>
        <end position="270"/>
    </location>
</feature>
<comment type="caution">
    <text evidence="7">The sequence shown here is derived from an EMBL/GenBank/DDBJ whole genome shotgun (WGS) entry which is preliminary data.</text>
</comment>
<keyword evidence="4 6" id="KW-1133">Transmembrane helix</keyword>
<evidence type="ECO:0008006" key="9">
    <source>
        <dbReference type="Google" id="ProtNLM"/>
    </source>
</evidence>
<feature type="transmembrane region" description="Helical" evidence="6">
    <location>
        <begin position="21"/>
        <end position="46"/>
    </location>
</feature>
<evidence type="ECO:0000313" key="7">
    <source>
        <dbReference type="EMBL" id="KAK8860798.1"/>
    </source>
</evidence>
<gene>
    <name evidence="7" type="ORF">M9Y10_012464</name>
</gene>
<feature type="transmembrane region" description="Helical" evidence="6">
    <location>
        <begin position="58"/>
        <end position="82"/>
    </location>
</feature>
<keyword evidence="8" id="KW-1185">Reference proteome</keyword>
<keyword evidence="5 6" id="KW-0472">Membrane</keyword>
<feature type="transmembrane region" description="Helical" evidence="6">
    <location>
        <begin position="303"/>
        <end position="323"/>
    </location>
</feature>
<evidence type="ECO:0000256" key="1">
    <source>
        <dbReference type="ARBA" id="ARBA00004141"/>
    </source>
</evidence>
<sequence length="476" mass="53444">MDDQNLIQKEWIPLNKRDHLSFIHICGIAAGTLVANLLWTIIFTLFEPLSEKVELKSWVRTLLLFYGSFAGFIINPVLGVYSDALMFKWGRRRIFIVIGGIILVGGLLLMMYCIEIGRWLSPHQEDGKNDATKGILISAIIIVFTAGNIVQAPARTLCSDVTPLKQQILMSNICQVYAGVGGVLTNLVGGLKLYKYTKLDQEPFILVVCLSISAVAMVISIIVTPEEPLREKPPSVNPFKQIWWALKKMPKPFVRVLFPFTLAYICNYQYGFQFSHFMGHDIFKGENTPDATDEQKKNYQDGVSWSMMCNVVYYFFQFAYGFMNTWVCDRIGMKWVMIIGLFLLTSGFFSFFFVSNKYAFLGITIPLGFGNLVYTAIAFTVVSMVIPTEDLGANLGILTCFGVFGQQVSNFGIGSGLGAIWPNDSRKMIGLSSIFGFLAFISAFFMIQPGLNDVNNYHRMPTKSIQDNTLPYISTD</sequence>
<feature type="transmembrane region" description="Helical" evidence="6">
    <location>
        <begin position="134"/>
        <end position="152"/>
    </location>
</feature>
<keyword evidence="3 6" id="KW-0812">Transmembrane</keyword>
<dbReference type="Proteomes" id="UP001470230">
    <property type="component" value="Unassembled WGS sequence"/>
</dbReference>
<dbReference type="PANTHER" id="PTHR19432">
    <property type="entry name" value="SUGAR TRANSPORTER"/>
    <property type="match status" value="1"/>
</dbReference>
<reference evidence="7 8" key="1">
    <citation type="submission" date="2024-04" db="EMBL/GenBank/DDBJ databases">
        <title>Tritrichomonas musculus Genome.</title>
        <authorList>
            <person name="Alves-Ferreira E."/>
            <person name="Grigg M."/>
            <person name="Lorenzi H."/>
            <person name="Galac M."/>
        </authorList>
    </citation>
    <scope>NUCLEOTIDE SEQUENCE [LARGE SCALE GENOMIC DNA]</scope>
    <source>
        <strain evidence="7 8">EAF2021</strain>
    </source>
</reference>
<feature type="transmembrane region" description="Helical" evidence="6">
    <location>
        <begin position="360"/>
        <end position="384"/>
    </location>
</feature>
<name>A0ABR2ICM9_9EUKA</name>
<accession>A0ABR2ICM9</accession>
<evidence type="ECO:0000256" key="6">
    <source>
        <dbReference type="SAM" id="Phobius"/>
    </source>
</evidence>
<feature type="transmembrane region" description="Helical" evidence="6">
    <location>
        <begin position="203"/>
        <end position="223"/>
    </location>
</feature>
<dbReference type="InterPro" id="IPR011701">
    <property type="entry name" value="MFS"/>
</dbReference>
<feature type="transmembrane region" description="Helical" evidence="6">
    <location>
        <begin position="94"/>
        <end position="114"/>
    </location>
</feature>
<feature type="transmembrane region" description="Helical" evidence="6">
    <location>
        <begin position="335"/>
        <end position="354"/>
    </location>
</feature>
<comment type="subcellular location">
    <subcellularLocation>
        <location evidence="1">Membrane</location>
        <topology evidence="1">Multi-pass membrane protein</topology>
    </subcellularLocation>
</comment>
<keyword evidence="2" id="KW-0813">Transport</keyword>
<dbReference type="SUPFAM" id="SSF103473">
    <property type="entry name" value="MFS general substrate transporter"/>
    <property type="match status" value="1"/>
</dbReference>
<protein>
    <recommendedName>
        <fullName evidence="9">Major facilitator superfamily transporter</fullName>
    </recommendedName>
</protein>
<feature type="transmembrane region" description="Helical" evidence="6">
    <location>
        <begin position="391"/>
        <end position="408"/>
    </location>
</feature>
<dbReference type="Pfam" id="PF07690">
    <property type="entry name" value="MFS_1"/>
    <property type="match status" value="2"/>
</dbReference>
<evidence type="ECO:0000256" key="3">
    <source>
        <dbReference type="ARBA" id="ARBA00022692"/>
    </source>
</evidence>
<feature type="transmembrane region" description="Helical" evidence="6">
    <location>
        <begin position="428"/>
        <end position="447"/>
    </location>
</feature>
<dbReference type="EMBL" id="JAPFFF010000018">
    <property type="protein sequence ID" value="KAK8860798.1"/>
    <property type="molecule type" value="Genomic_DNA"/>
</dbReference>
<evidence type="ECO:0000256" key="4">
    <source>
        <dbReference type="ARBA" id="ARBA00022989"/>
    </source>
</evidence>
<organism evidence="7 8">
    <name type="scientific">Tritrichomonas musculus</name>
    <dbReference type="NCBI Taxonomy" id="1915356"/>
    <lineage>
        <taxon>Eukaryota</taxon>
        <taxon>Metamonada</taxon>
        <taxon>Parabasalia</taxon>
        <taxon>Tritrichomonadida</taxon>
        <taxon>Tritrichomonadidae</taxon>
        <taxon>Tritrichomonas</taxon>
    </lineage>
</organism>
<evidence type="ECO:0000256" key="2">
    <source>
        <dbReference type="ARBA" id="ARBA00022448"/>
    </source>
</evidence>
<dbReference type="PANTHER" id="PTHR19432:SF26">
    <property type="entry name" value="MAJOR FACILITATOR SUPERFAMILY (MFS) PROFILE DOMAIN-CONTAINING PROTEIN"/>
    <property type="match status" value="1"/>
</dbReference>
<proteinExistence type="predicted"/>
<evidence type="ECO:0000256" key="5">
    <source>
        <dbReference type="ARBA" id="ARBA00023136"/>
    </source>
</evidence>
<dbReference type="InterPro" id="IPR036259">
    <property type="entry name" value="MFS_trans_sf"/>
</dbReference>
<evidence type="ECO:0000313" key="8">
    <source>
        <dbReference type="Proteomes" id="UP001470230"/>
    </source>
</evidence>
<dbReference type="Gene3D" id="1.20.1250.20">
    <property type="entry name" value="MFS general substrate transporter like domains"/>
    <property type="match status" value="1"/>
</dbReference>